<dbReference type="Pfam" id="PF20262">
    <property type="entry name" value="UNC80_C"/>
    <property type="match status" value="1"/>
</dbReference>
<gene>
    <name evidence="4" type="ORF">WUBG_08874</name>
</gene>
<evidence type="ECO:0000259" key="3">
    <source>
        <dbReference type="Pfam" id="PF20262"/>
    </source>
</evidence>
<dbReference type="PANTHER" id="PTHR31781">
    <property type="entry name" value="UNC80"/>
    <property type="match status" value="1"/>
</dbReference>
<dbReference type="InterPro" id="IPR046460">
    <property type="entry name" value="UNC80_C"/>
</dbReference>
<dbReference type="AlphaFoldDB" id="J9B026"/>
<evidence type="ECO:0000259" key="2">
    <source>
        <dbReference type="Pfam" id="PF19424"/>
    </source>
</evidence>
<dbReference type="Proteomes" id="UP000004810">
    <property type="component" value="Unassembled WGS sequence"/>
</dbReference>
<dbReference type="Pfam" id="PF19424">
    <property type="entry name" value="UNC80"/>
    <property type="match status" value="1"/>
</dbReference>
<dbReference type="GO" id="GO:0005261">
    <property type="term" value="F:monoatomic cation channel activity"/>
    <property type="evidence" value="ECO:0007669"/>
    <property type="project" value="TreeGrafter"/>
</dbReference>
<comment type="caution">
    <text evidence="4">The sequence shown here is derived from an EMBL/GenBank/DDBJ whole genome shotgun (WGS) entry which is preliminary data.</text>
</comment>
<proteinExistence type="predicted"/>
<feature type="domain" description="Protein UNC80 central region" evidence="2">
    <location>
        <begin position="3"/>
        <end position="128"/>
    </location>
</feature>
<dbReference type="GO" id="GO:0055080">
    <property type="term" value="P:monoatomic cation homeostasis"/>
    <property type="evidence" value="ECO:0007669"/>
    <property type="project" value="TreeGrafter"/>
</dbReference>
<evidence type="ECO:0000313" key="5">
    <source>
        <dbReference type="Proteomes" id="UP000004810"/>
    </source>
</evidence>
<dbReference type="GO" id="GO:0034703">
    <property type="term" value="C:cation channel complex"/>
    <property type="evidence" value="ECO:0007669"/>
    <property type="project" value="TreeGrafter"/>
</dbReference>
<reference evidence="5" key="1">
    <citation type="submission" date="2012-08" db="EMBL/GenBank/DDBJ databases">
        <title>The Genome Sequence of Wuchereria bancrofti.</title>
        <authorList>
            <person name="Nutman T.B."/>
            <person name="Fink D.L."/>
            <person name="Russ C."/>
            <person name="Young S."/>
            <person name="Zeng Q."/>
            <person name="Koehrsen M."/>
            <person name="Alvarado L."/>
            <person name="Berlin A."/>
            <person name="Chapman S.B."/>
            <person name="Chen Z."/>
            <person name="Freedman E."/>
            <person name="Gellesch M."/>
            <person name="Goldberg J."/>
            <person name="Griggs A."/>
            <person name="Gujja S."/>
            <person name="Heilman E.R."/>
            <person name="Heiman D."/>
            <person name="Hepburn T."/>
            <person name="Howarth C."/>
            <person name="Jen D."/>
            <person name="Larson L."/>
            <person name="Lewis B."/>
            <person name="Mehta T."/>
            <person name="Park D."/>
            <person name="Pearson M."/>
            <person name="Roberts A."/>
            <person name="Saif S."/>
            <person name="Shea T."/>
            <person name="Shenoy N."/>
            <person name="Sisk P."/>
            <person name="Stolte C."/>
            <person name="Sykes S."/>
            <person name="Walk T."/>
            <person name="White J."/>
            <person name="Yandava C."/>
            <person name="Haas B."/>
            <person name="Henn M.R."/>
            <person name="Nusbaum C."/>
            <person name="Birren B."/>
        </authorList>
    </citation>
    <scope>NUCLEOTIDE SEQUENCE [LARGE SCALE GENOMIC DNA]</scope>
    <source>
        <strain evidence="5">NA</strain>
    </source>
</reference>
<name>J9B026_WUCBA</name>
<evidence type="ECO:0000256" key="1">
    <source>
        <dbReference type="SAM" id="MobiDB-lite"/>
    </source>
</evidence>
<dbReference type="GO" id="GO:0030424">
    <property type="term" value="C:axon"/>
    <property type="evidence" value="ECO:0007669"/>
    <property type="project" value="TreeGrafter"/>
</dbReference>
<evidence type="ECO:0000313" key="4">
    <source>
        <dbReference type="EMBL" id="EJW80215.1"/>
    </source>
</evidence>
<dbReference type="PANTHER" id="PTHR31781:SF1">
    <property type="entry name" value="PROTEIN UNC-80 HOMOLOG"/>
    <property type="match status" value="1"/>
</dbReference>
<accession>J9B026</accession>
<feature type="region of interest" description="Disordered" evidence="1">
    <location>
        <begin position="132"/>
        <end position="151"/>
    </location>
</feature>
<feature type="domain" description="Protein UNC80 C-terminal" evidence="3">
    <location>
        <begin position="139"/>
        <end position="388"/>
    </location>
</feature>
<dbReference type="EMBL" id="ADBV01004714">
    <property type="protein sequence ID" value="EJW80215.1"/>
    <property type="molecule type" value="Genomic_DNA"/>
</dbReference>
<protein>
    <submittedName>
        <fullName evidence="4">Uncharacterized protein</fullName>
    </submittedName>
</protein>
<dbReference type="InterPro" id="IPR045852">
    <property type="entry name" value="UNC80_central"/>
</dbReference>
<sequence>MEKIVFHVWLKMEDGAQFVFKVPPPGIDFTLPSPPVGQSQLAVVDPPWMPHTKTKVEELCLKEEEQATSQTIMTMTRTRRKQKQEMVRRAAHEANERESSLRQKFPFRATAIVQQAAYEPALFHHQTQQAAMADNAGEECDAHPSSSRQQMPVAQPLFPSSLLSVVPMIIEMLDDVQLDSSGKSVSDTVKKIVWSCIVEDPALFLRHFLEKLTNRERQASLLLHFSLNNIEHLISLLRKLILRFQPLPCQTAYTLMNYFFGFVMHYVRSPCDGSDRAIAMALSIIWLIIPNVHGLYFKDLKQTLKKEQCDQALMITANVPSAKKIIIHGPDSGSGGIPSQFPIHEETQFQQLLKDSIEFFNIPESDSQYYFLIDVKTNLVHNPSSYVR</sequence>
<organism evidence="4 5">
    <name type="scientific">Wuchereria bancrofti</name>
    <dbReference type="NCBI Taxonomy" id="6293"/>
    <lineage>
        <taxon>Eukaryota</taxon>
        <taxon>Metazoa</taxon>
        <taxon>Ecdysozoa</taxon>
        <taxon>Nematoda</taxon>
        <taxon>Chromadorea</taxon>
        <taxon>Rhabditida</taxon>
        <taxon>Spirurina</taxon>
        <taxon>Spiruromorpha</taxon>
        <taxon>Filarioidea</taxon>
        <taxon>Onchocercidae</taxon>
        <taxon>Wuchereria</taxon>
    </lineage>
</organism>